<evidence type="ECO:0000259" key="5">
    <source>
        <dbReference type="Pfam" id="PF00082"/>
    </source>
</evidence>
<protein>
    <submittedName>
        <fullName evidence="7">Peptidase_S8 domain-containing protein</fullName>
    </submittedName>
</protein>
<dbReference type="GO" id="GO:0000139">
    <property type="term" value="C:Golgi membrane"/>
    <property type="evidence" value="ECO:0007669"/>
    <property type="project" value="TreeGrafter"/>
</dbReference>
<evidence type="ECO:0000256" key="4">
    <source>
        <dbReference type="SAM" id="SignalP"/>
    </source>
</evidence>
<sequence length="428" mass="47568">MKFFTLVLVIFATKLFSINSAIDGELNAILENLLKSHEAFGRRFRFSHDDNRERHRFAVEVDATDWLTVQCIAESSGFFIEDRIRWAEYLKPLYREKRIGFIDPLYAAQLQSWSTFPKMLIAETWAQGLSGKGVTVAVLDDGIDSTHDDLRGSFDPTVSYDFISRRADVTPNVIETVNDIDIYSVNWGPADDGRTAERPGPLAQKALEHGVMHNRGESSGVSTSIAIACDVDLCGYHMCASISGSSAAASFAAAILALALEANPSLTQRDVQHLIVHTSDSSQLMAASPEHWIISGADREISTILWQTLASRSQGTPMAQPVILKKKSAKIGDCAGVRTTSEDGLSYYPSIKVINIMNDIAQEVSWMKRAAWKDLKGIEDVLKGSKNTRLRAHLFDFTILLFLTYALNAQWIRRLEEYLTSHTSRDGS</sequence>
<dbReference type="GO" id="GO:0016485">
    <property type="term" value="P:protein processing"/>
    <property type="evidence" value="ECO:0007669"/>
    <property type="project" value="TreeGrafter"/>
</dbReference>
<proteinExistence type="predicted"/>
<organism evidence="6 7">
    <name type="scientific">Angiostrongylus cantonensis</name>
    <name type="common">Rat lungworm</name>
    <dbReference type="NCBI Taxonomy" id="6313"/>
    <lineage>
        <taxon>Eukaryota</taxon>
        <taxon>Metazoa</taxon>
        <taxon>Ecdysozoa</taxon>
        <taxon>Nematoda</taxon>
        <taxon>Chromadorea</taxon>
        <taxon>Rhabditida</taxon>
        <taxon>Rhabditina</taxon>
        <taxon>Rhabditomorpha</taxon>
        <taxon>Strongyloidea</taxon>
        <taxon>Metastrongylidae</taxon>
        <taxon>Angiostrongylus</taxon>
    </lineage>
</organism>
<keyword evidence="2" id="KW-0378">Hydrolase</keyword>
<evidence type="ECO:0000256" key="1">
    <source>
        <dbReference type="ARBA" id="ARBA00022670"/>
    </source>
</evidence>
<evidence type="ECO:0000256" key="2">
    <source>
        <dbReference type="ARBA" id="ARBA00022801"/>
    </source>
</evidence>
<dbReference type="InterPro" id="IPR023827">
    <property type="entry name" value="Peptidase_S8_Asp-AS"/>
</dbReference>
<reference evidence="6" key="1">
    <citation type="submission" date="2012-09" db="EMBL/GenBank/DDBJ databases">
        <authorList>
            <person name="Martin A.A."/>
        </authorList>
    </citation>
    <scope>NUCLEOTIDE SEQUENCE</scope>
</reference>
<keyword evidence="4" id="KW-0732">Signal</keyword>
<evidence type="ECO:0000313" key="6">
    <source>
        <dbReference type="Proteomes" id="UP000035642"/>
    </source>
</evidence>
<dbReference type="InterPro" id="IPR000209">
    <property type="entry name" value="Peptidase_S8/S53_dom"/>
</dbReference>
<dbReference type="PANTHER" id="PTHR42884">
    <property type="entry name" value="PROPROTEIN CONVERTASE SUBTILISIN/KEXIN-RELATED"/>
    <property type="match status" value="1"/>
</dbReference>
<keyword evidence="3" id="KW-0720">Serine protease</keyword>
<feature type="signal peptide" evidence="4">
    <location>
        <begin position="1"/>
        <end position="20"/>
    </location>
</feature>
<feature type="domain" description="Peptidase S8/S53" evidence="5">
    <location>
        <begin position="238"/>
        <end position="281"/>
    </location>
</feature>
<dbReference type="AlphaFoldDB" id="A0A158P9E0"/>
<dbReference type="Proteomes" id="UP000035642">
    <property type="component" value="Unassembled WGS sequence"/>
</dbReference>
<dbReference type="STRING" id="6313.A0A158P9E0"/>
<dbReference type="InterPro" id="IPR015500">
    <property type="entry name" value="Peptidase_S8_subtilisin-rel"/>
</dbReference>
<dbReference type="Pfam" id="PF00082">
    <property type="entry name" value="Peptidase_S8"/>
    <property type="match status" value="1"/>
</dbReference>
<dbReference type="Gene3D" id="3.40.50.200">
    <property type="entry name" value="Peptidase S8/S53 domain"/>
    <property type="match status" value="2"/>
</dbReference>
<dbReference type="GO" id="GO:0005802">
    <property type="term" value="C:trans-Golgi network"/>
    <property type="evidence" value="ECO:0007669"/>
    <property type="project" value="TreeGrafter"/>
</dbReference>
<evidence type="ECO:0000256" key="3">
    <source>
        <dbReference type="ARBA" id="ARBA00022825"/>
    </source>
</evidence>
<dbReference type="InterPro" id="IPR036852">
    <property type="entry name" value="Peptidase_S8/S53_dom_sf"/>
</dbReference>
<dbReference type="PRINTS" id="PR00723">
    <property type="entry name" value="SUBTILISIN"/>
</dbReference>
<name>A0A158P9E0_ANGCA</name>
<keyword evidence="1" id="KW-0645">Protease</keyword>
<evidence type="ECO:0000313" key="7">
    <source>
        <dbReference type="WBParaSite" id="ACAC_0000813901-mRNA-1"/>
    </source>
</evidence>
<dbReference type="PANTHER" id="PTHR42884:SF14">
    <property type="entry name" value="NEUROENDOCRINE CONVERTASE 1"/>
    <property type="match status" value="1"/>
</dbReference>
<dbReference type="GO" id="GO:0004252">
    <property type="term" value="F:serine-type endopeptidase activity"/>
    <property type="evidence" value="ECO:0007669"/>
    <property type="project" value="InterPro"/>
</dbReference>
<feature type="chain" id="PRO_5007630155" evidence="4">
    <location>
        <begin position="21"/>
        <end position="428"/>
    </location>
</feature>
<dbReference type="WBParaSite" id="ACAC_0000813901-mRNA-1">
    <property type="protein sequence ID" value="ACAC_0000813901-mRNA-1"/>
    <property type="gene ID" value="ACAC_0000813901"/>
</dbReference>
<accession>A0A158P9E0</accession>
<dbReference type="SUPFAM" id="SSF52743">
    <property type="entry name" value="Subtilisin-like"/>
    <property type="match status" value="1"/>
</dbReference>
<reference evidence="7" key="2">
    <citation type="submission" date="2016-04" db="UniProtKB">
        <authorList>
            <consortium name="WormBaseParasite"/>
        </authorList>
    </citation>
    <scope>IDENTIFICATION</scope>
</reference>
<keyword evidence="6" id="KW-1185">Reference proteome</keyword>
<dbReference type="PROSITE" id="PS00136">
    <property type="entry name" value="SUBTILASE_ASP"/>
    <property type="match status" value="1"/>
</dbReference>